<accession>A0A5N6MTD8</accession>
<keyword evidence="4" id="KW-1185">Reference proteome</keyword>
<dbReference type="InterPro" id="IPR014048">
    <property type="entry name" value="MethylDNA_cys_MeTrfase_DNA-bd"/>
</dbReference>
<evidence type="ECO:0000259" key="2">
    <source>
        <dbReference type="Pfam" id="PF01035"/>
    </source>
</evidence>
<keyword evidence="1" id="KW-0227">DNA damage</keyword>
<evidence type="ECO:0000313" key="4">
    <source>
        <dbReference type="Proteomes" id="UP000326852"/>
    </source>
</evidence>
<proteinExistence type="predicted"/>
<keyword evidence="3" id="KW-0489">Methyltransferase</keyword>
<dbReference type="InterPro" id="IPR036388">
    <property type="entry name" value="WH-like_DNA-bd_sf"/>
</dbReference>
<gene>
    <name evidence="3" type="ORF">GD627_05415</name>
</gene>
<dbReference type="PANTHER" id="PTHR42942">
    <property type="entry name" value="6-O-METHYLGUANINE DNA METHYLTRANSFERASE"/>
    <property type="match status" value="1"/>
</dbReference>
<sequence>MEQTYPGAVTFPEIGRGPGAVGTLLDMRRDYADAVLAVADLIPPGRVLSYGDIAELLDAGGPRQVGAVLSARGSEVCWWRVLRSSGEPLRGRGLSAWEHYREEGTPVRGTADDAGAGYRVRMEGARWQPDEAAWKRLDMLRAALQVPAPPDNRNVRGT</sequence>
<dbReference type="SUPFAM" id="SSF46767">
    <property type="entry name" value="Methylated DNA-protein cysteine methyltransferase, C-terminal domain"/>
    <property type="match status" value="1"/>
</dbReference>
<dbReference type="GO" id="GO:0008168">
    <property type="term" value="F:methyltransferase activity"/>
    <property type="evidence" value="ECO:0007669"/>
    <property type="project" value="UniProtKB-KW"/>
</dbReference>
<protein>
    <submittedName>
        <fullName evidence="3">Cysteine methyltransferase</fullName>
    </submittedName>
</protein>
<dbReference type="Gene3D" id="1.10.10.10">
    <property type="entry name" value="Winged helix-like DNA-binding domain superfamily/Winged helix DNA-binding domain"/>
    <property type="match status" value="1"/>
</dbReference>
<dbReference type="Proteomes" id="UP000326852">
    <property type="component" value="Unassembled WGS sequence"/>
</dbReference>
<evidence type="ECO:0000313" key="3">
    <source>
        <dbReference type="EMBL" id="KAD4060475.1"/>
    </source>
</evidence>
<dbReference type="EMBL" id="VTFX01000001">
    <property type="protein sequence ID" value="KAD4060475.1"/>
    <property type="molecule type" value="Genomic_DNA"/>
</dbReference>
<dbReference type="AlphaFoldDB" id="A0A5N6MTD8"/>
<dbReference type="InterPro" id="IPR052520">
    <property type="entry name" value="ATL_DNA_repair"/>
</dbReference>
<evidence type="ECO:0000256" key="1">
    <source>
        <dbReference type="ARBA" id="ARBA00022763"/>
    </source>
</evidence>
<name>A0A5N6MTD8_9MICC</name>
<keyword evidence="3" id="KW-0808">Transferase</keyword>
<comment type="caution">
    <text evidence="3">The sequence shown here is derived from an EMBL/GenBank/DDBJ whole genome shotgun (WGS) entry which is preliminary data.</text>
</comment>
<dbReference type="InterPro" id="IPR036217">
    <property type="entry name" value="MethylDNA_cys_MeTrfase_DNAb"/>
</dbReference>
<organism evidence="3 4">
    <name type="scientific">Arthrobacter yangruifuii</name>
    <dbReference type="NCBI Taxonomy" id="2606616"/>
    <lineage>
        <taxon>Bacteria</taxon>
        <taxon>Bacillati</taxon>
        <taxon>Actinomycetota</taxon>
        <taxon>Actinomycetes</taxon>
        <taxon>Micrococcales</taxon>
        <taxon>Micrococcaceae</taxon>
        <taxon>Arthrobacter</taxon>
    </lineage>
</organism>
<dbReference type="Pfam" id="PF01035">
    <property type="entry name" value="DNA_binding_1"/>
    <property type="match status" value="1"/>
</dbReference>
<feature type="domain" description="Methylated-DNA-[protein]-cysteine S-methyltransferase DNA binding" evidence="2">
    <location>
        <begin position="32"/>
        <end position="88"/>
    </location>
</feature>
<reference evidence="3 4" key="1">
    <citation type="submission" date="2019-08" db="EMBL/GenBank/DDBJ databases">
        <title>Arthrobacter sp. nov., isolated from plateau pika and Tibetan wild ass.</title>
        <authorList>
            <person name="Ge Y."/>
        </authorList>
    </citation>
    <scope>NUCLEOTIDE SEQUENCE [LARGE SCALE GENOMIC DNA]</scope>
    <source>
        <strain evidence="3 4">785</strain>
    </source>
</reference>
<dbReference type="GO" id="GO:0006281">
    <property type="term" value="P:DNA repair"/>
    <property type="evidence" value="ECO:0007669"/>
    <property type="project" value="InterPro"/>
</dbReference>
<dbReference type="PANTHER" id="PTHR42942:SF1">
    <property type="entry name" value="ALKYLTRANSFERASE-LIKE PROTEIN 1"/>
    <property type="match status" value="1"/>
</dbReference>
<dbReference type="GO" id="GO:0032259">
    <property type="term" value="P:methylation"/>
    <property type="evidence" value="ECO:0007669"/>
    <property type="project" value="UniProtKB-KW"/>
</dbReference>